<dbReference type="AlphaFoldDB" id="A0A9N9IF27"/>
<keyword evidence="3" id="KW-1185">Reference proteome</keyword>
<keyword evidence="1" id="KW-1133">Transmembrane helix</keyword>
<keyword evidence="1" id="KW-0812">Transmembrane</keyword>
<dbReference type="EMBL" id="CAJVPQ010012724">
    <property type="protein sequence ID" value="CAG8732870.1"/>
    <property type="molecule type" value="Genomic_DNA"/>
</dbReference>
<comment type="caution">
    <text evidence="2">The sequence shown here is derived from an EMBL/GenBank/DDBJ whole genome shotgun (WGS) entry which is preliminary data.</text>
</comment>
<gene>
    <name evidence="2" type="ORF">FCALED_LOCUS15101</name>
</gene>
<organism evidence="2 3">
    <name type="scientific">Funneliformis caledonium</name>
    <dbReference type="NCBI Taxonomy" id="1117310"/>
    <lineage>
        <taxon>Eukaryota</taxon>
        <taxon>Fungi</taxon>
        <taxon>Fungi incertae sedis</taxon>
        <taxon>Mucoromycota</taxon>
        <taxon>Glomeromycotina</taxon>
        <taxon>Glomeromycetes</taxon>
        <taxon>Glomerales</taxon>
        <taxon>Glomeraceae</taxon>
        <taxon>Funneliformis</taxon>
    </lineage>
</organism>
<proteinExistence type="predicted"/>
<name>A0A9N9IF27_9GLOM</name>
<evidence type="ECO:0000313" key="3">
    <source>
        <dbReference type="Proteomes" id="UP000789570"/>
    </source>
</evidence>
<feature type="transmembrane region" description="Helical" evidence="1">
    <location>
        <begin position="39"/>
        <end position="58"/>
    </location>
</feature>
<accession>A0A9N9IF27</accession>
<sequence>MSKDSSTLIVNFSIVISDVNVIISRLFPLSKLLNEISLVGSTSIMLVSFGRIGVIEIFRYST</sequence>
<feature type="transmembrane region" description="Helical" evidence="1">
    <location>
        <begin position="7"/>
        <end position="27"/>
    </location>
</feature>
<evidence type="ECO:0000256" key="1">
    <source>
        <dbReference type="SAM" id="Phobius"/>
    </source>
</evidence>
<keyword evidence="1" id="KW-0472">Membrane</keyword>
<protein>
    <submittedName>
        <fullName evidence="2">15738_t:CDS:1</fullName>
    </submittedName>
</protein>
<reference evidence="2" key="1">
    <citation type="submission" date="2021-06" db="EMBL/GenBank/DDBJ databases">
        <authorList>
            <person name="Kallberg Y."/>
            <person name="Tangrot J."/>
            <person name="Rosling A."/>
        </authorList>
    </citation>
    <scope>NUCLEOTIDE SEQUENCE</scope>
    <source>
        <strain evidence="2">UK204</strain>
    </source>
</reference>
<dbReference type="Proteomes" id="UP000789570">
    <property type="component" value="Unassembled WGS sequence"/>
</dbReference>
<evidence type="ECO:0000313" key="2">
    <source>
        <dbReference type="EMBL" id="CAG8732870.1"/>
    </source>
</evidence>
<feature type="non-terminal residue" evidence="2">
    <location>
        <position position="62"/>
    </location>
</feature>